<feature type="non-terminal residue" evidence="1">
    <location>
        <position position="1"/>
    </location>
</feature>
<accession>A0A0G4G362</accession>
<reference evidence="1" key="1">
    <citation type="submission" date="2014-11" db="EMBL/GenBank/DDBJ databases">
        <authorList>
            <person name="Otto D Thomas"/>
            <person name="Naeem Raeece"/>
        </authorList>
    </citation>
    <scope>NUCLEOTIDE SEQUENCE</scope>
</reference>
<dbReference type="VEuPathDB" id="CryptoDB:Cvel_20052"/>
<evidence type="ECO:0000313" key="1">
    <source>
        <dbReference type="EMBL" id="CEM22695.1"/>
    </source>
</evidence>
<gene>
    <name evidence="1" type="ORF">Cvel_20052</name>
</gene>
<organism evidence="1">
    <name type="scientific">Chromera velia CCMP2878</name>
    <dbReference type="NCBI Taxonomy" id="1169474"/>
    <lineage>
        <taxon>Eukaryota</taxon>
        <taxon>Sar</taxon>
        <taxon>Alveolata</taxon>
        <taxon>Colpodellida</taxon>
        <taxon>Chromeraceae</taxon>
        <taxon>Chromera</taxon>
    </lineage>
</organism>
<protein>
    <submittedName>
        <fullName evidence="1">Uncharacterized protein</fullName>
    </submittedName>
</protein>
<dbReference type="AlphaFoldDB" id="A0A0G4G362"/>
<name>A0A0G4G362_9ALVE</name>
<sequence>VGLSPREYTEMATFWAGKFAQVSESESVMIRFLNSEEIETQVGALRIDPSPDVLLRVYALFTSAPACGESTVLSEGGSSLSASEREALMRVRAGILGETETERARAGGKEREGRFFAVEWGGSDLPLQDFPFANNSKVEVKEAERLERSTEI</sequence>
<dbReference type="EMBL" id="CDMZ01000852">
    <property type="protein sequence ID" value="CEM22695.1"/>
    <property type="molecule type" value="Genomic_DNA"/>
</dbReference>
<proteinExistence type="predicted"/>